<keyword evidence="9" id="KW-1185">Reference proteome</keyword>
<dbReference type="InterPro" id="IPR004554">
    <property type="entry name" value="HMG_CoA_Rdtase_eu_arc"/>
</dbReference>
<dbReference type="Gene3D" id="3.90.770.10">
    <property type="entry name" value="3-hydroxy-3-methylglutaryl-coenzyme A Reductase, Chain A, domain 2"/>
    <property type="match status" value="1"/>
</dbReference>
<comment type="subcellular location">
    <subcellularLocation>
        <location evidence="7">Endoplasmic reticulum membrane</location>
        <topology evidence="7">Multi-pass membrane protein</topology>
    </subcellularLocation>
    <subcellularLocation>
        <location evidence="1">Membrane</location>
    </subcellularLocation>
</comment>
<dbReference type="PANTHER" id="PTHR10572">
    <property type="entry name" value="3-HYDROXY-3-METHYLGLUTARYL-COENZYME A REDUCTASE"/>
    <property type="match status" value="1"/>
</dbReference>
<organism evidence="8 9">
    <name type="scientific">Gnathostoma spinigerum</name>
    <dbReference type="NCBI Taxonomy" id="75299"/>
    <lineage>
        <taxon>Eukaryota</taxon>
        <taxon>Metazoa</taxon>
        <taxon>Ecdysozoa</taxon>
        <taxon>Nematoda</taxon>
        <taxon>Chromadorea</taxon>
        <taxon>Rhabditida</taxon>
        <taxon>Spirurina</taxon>
        <taxon>Gnathostomatomorpha</taxon>
        <taxon>Gnathostomatoidea</taxon>
        <taxon>Gnathostomatidae</taxon>
        <taxon>Gnathostoma</taxon>
    </lineage>
</organism>
<protein>
    <recommendedName>
        <fullName evidence="7">3-hydroxy-3-methylglutaryl coenzyme A reductase</fullName>
        <shortName evidence="7">HMG-CoA reductase</shortName>
        <ecNumber evidence="7">1.1.1.34</ecNumber>
    </recommendedName>
</protein>
<dbReference type="SUPFAM" id="SSF56542">
    <property type="entry name" value="Substrate-binding domain of HMG-CoA reductase"/>
    <property type="match status" value="1"/>
</dbReference>
<dbReference type="InterPro" id="IPR023282">
    <property type="entry name" value="HMG_CoA_Rdtase_N"/>
</dbReference>
<dbReference type="FunFam" id="3.30.70.420:FF:000001">
    <property type="entry name" value="3-hydroxy-3-methylglutaryl coenzyme A reductase"/>
    <property type="match status" value="1"/>
</dbReference>
<evidence type="ECO:0000256" key="2">
    <source>
        <dbReference type="ARBA" id="ARBA00005084"/>
    </source>
</evidence>
<evidence type="ECO:0000256" key="1">
    <source>
        <dbReference type="ARBA" id="ARBA00004370"/>
    </source>
</evidence>
<dbReference type="InterPro" id="IPR009029">
    <property type="entry name" value="HMG_CoA_Rdtase_sub-bd_dom_sf"/>
</dbReference>
<dbReference type="PRINTS" id="PR00071">
    <property type="entry name" value="HMGCOARDTASE"/>
</dbReference>
<dbReference type="Pfam" id="PF00368">
    <property type="entry name" value="HMG-CoA_red"/>
    <property type="match status" value="1"/>
</dbReference>
<dbReference type="Gene3D" id="3.30.70.420">
    <property type="entry name" value="Hydroxymethylglutaryl-CoA reductase, class I/II, NAD/NADP-binding domain"/>
    <property type="match status" value="1"/>
</dbReference>
<keyword evidence="6" id="KW-0472">Membrane</keyword>
<dbReference type="SUPFAM" id="SSF55035">
    <property type="entry name" value="NAD-binding domain of HMG-CoA reductase"/>
    <property type="match status" value="1"/>
</dbReference>
<dbReference type="InterPro" id="IPR023076">
    <property type="entry name" value="HMG_CoA_Rdtase_CS"/>
</dbReference>
<dbReference type="GO" id="GO:0004420">
    <property type="term" value="F:hydroxymethylglutaryl-CoA reductase (NADPH) activity"/>
    <property type="evidence" value="ECO:0007669"/>
    <property type="project" value="UniProtKB-EC"/>
</dbReference>
<dbReference type="PANTHER" id="PTHR10572:SF24">
    <property type="entry name" value="3-HYDROXY-3-METHYLGLUTARYL-COENZYME A REDUCTASE"/>
    <property type="match status" value="1"/>
</dbReference>
<dbReference type="PROSITE" id="PS50065">
    <property type="entry name" value="HMG_COA_REDUCTASE_4"/>
    <property type="match status" value="1"/>
</dbReference>
<dbReference type="FunFam" id="3.90.770.10:FF:000001">
    <property type="entry name" value="3-hydroxy-3-methylglutaryl coenzyme A reductase"/>
    <property type="match status" value="1"/>
</dbReference>
<evidence type="ECO:0000256" key="5">
    <source>
        <dbReference type="ARBA" id="ARBA00023002"/>
    </source>
</evidence>
<gene>
    <name evidence="8" type="ORF">AB6A40_002624</name>
</gene>
<keyword evidence="5 7" id="KW-0560">Oxidoreductase</keyword>
<evidence type="ECO:0000256" key="4">
    <source>
        <dbReference type="ARBA" id="ARBA00022857"/>
    </source>
</evidence>
<dbReference type="PROSITE" id="PS00066">
    <property type="entry name" value="HMG_COA_REDUCTASE_1"/>
    <property type="match status" value="1"/>
</dbReference>
<dbReference type="Gene3D" id="1.10.3270.10">
    <property type="entry name" value="HMGR, N-terminal domain"/>
    <property type="match status" value="1"/>
</dbReference>
<dbReference type="CDD" id="cd00643">
    <property type="entry name" value="HMG-CoA_reductase_classI"/>
    <property type="match status" value="1"/>
</dbReference>
<dbReference type="InterPro" id="IPR009023">
    <property type="entry name" value="HMG_CoA_Rdtase_NAD(P)-bd_sf"/>
</dbReference>
<dbReference type="AlphaFoldDB" id="A0ABD6EHX2"/>
<comment type="catalytic activity">
    <reaction evidence="7">
        <text>(R)-mevalonate + 2 NADP(+) + CoA = (3S)-3-hydroxy-3-methylglutaryl-CoA + 2 NADPH + 2 H(+)</text>
        <dbReference type="Rhea" id="RHEA:15989"/>
        <dbReference type="ChEBI" id="CHEBI:15378"/>
        <dbReference type="ChEBI" id="CHEBI:36464"/>
        <dbReference type="ChEBI" id="CHEBI:43074"/>
        <dbReference type="ChEBI" id="CHEBI:57287"/>
        <dbReference type="ChEBI" id="CHEBI:57783"/>
        <dbReference type="ChEBI" id="CHEBI:58349"/>
        <dbReference type="EC" id="1.1.1.34"/>
    </reaction>
</comment>
<keyword evidence="7" id="KW-0256">Endoplasmic reticulum</keyword>
<dbReference type="EMBL" id="JBGFUD010001195">
    <property type="protein sequence ID" value="MFH4975915.1"/>
    <property type="molecule type" value="Genomic_DNA"/>
</dbReference>
<comment type="similarity">
    <text evidence="3 7">Belongs to the HMG-CoA reductase family.</text>
</comment>
<evidence type="ECO:0000256" key="7">
    <source>
        <dbReference type="RuleBase" id="RU361219"/>
    </source>
</evidence>
<dbReference type="Proteomes" id="UP001608902">
    <property type="component" value="Unassembled WGS sequence"/>
</dbReference>
<dbReference type="InterPro" id="IPR002202">
    <property type="entry name" value="HMG_CoA_Rdtase"/>
</dbReference>
<comment type="pathway">
    <text evidence="2 7">Metabolic intermediate biosynthesis; (R)-mevalonate biosynthesis; (R)-mevalonate from acetyl-CoA: step 3/3.</text>
</comment>
<dbReference type="PROSITE" id="PS00318">
    <property type="entry name" value="HMG_COA_REDUCTASE_2"/>
    <property type="match status" value="1"/>
</dbReference>
<dbReference type="PROSITE" id="PS01192">
    <property type="entry name" value="HMG_COA_REDUCTASE_3"/>
    <property type="match status" value="1"/>
</dbReference>
<comment type="caution">
    <text evidence="8">The sequence shown here is derived from an EMBL/GenBank/DDBJ whole genome shotgun (WGS) entry which is preliminary data.</text>
</comment>
<dbReference type="NCBIfam" id="TIGR00533">
    <property type="entry name" value="HMG_CoA_R_NADP"/>
    <property type="match status" value="1"/>
</dbReference>
<dbReference type="EC" id="1.1.1.34" evidence="7"/>
<dbReference type="GO" id="GO:0005789">
    <property type="term" value="C:endoplasmic reticulum membrane"/>
    <property type="evidence" value="ECO:0007669"/>
    <property type="project" value="UniProtKB-SubCell"/>
</dbReference>
<proteinExistence type="inferred from homology"/>
<evidence type="ECO:0000256" key="3">
    <source>
        <dbReference type="ARBA" id="ARBA00007661"/>
    </source>
</evidence>
<dbReference type="InterPro" id="IPR023074">
    <property type="entry name" value="HMG_CoA_Rdtase_cat_sf"/>
</dbReference>
<name>A0ABD6EHX2_9BILA</name>
<sequence>MGDVAVIAVNPSNSMNSFDGELSFRFMKILEATVPSLDPYWRETVLEALLKELQVFNLQQRTSKSSPKFELGPPELPCADGLERLDQISISGNVSCVKDADVQVDLANLGPLPNRNKNLEEDVSKDLIMKLKNGTTNESLAKMSDREIFELMKLGRVKPRDLEKKLDGDFIRAVSLRRMNLSEYVNESLNGIPFEHYDYTLVSGACCENVVGYVPVPTGIAGPLVLNKRKIYVPLSTTEGALVASTNRGCRALLEAGGATARVYKDAMTRAPVLQFDNAMKAIEIKEWLDDAQTFAEIKKVFDSTSRFAKLRRYDVDLDGRLMFIRFEATTGDAMGMNMISKAVNAVMAWLLNLIPNVEVLALSGNYCVDKKASMINWIKGRGKSVVAEAVIPETVVKSVLRTTVKSLCRLSRSKLLIGSSMAGTVGGWNAHAANIVAALFLATGQDIAQIVSSSMCMTTMEETAAGDLYVTCNMRCLEVGTIGGGTILRPQQACLQMLGCAGAHSSNPGDNAKRFAEVICATVMAGELSLMAALCTDDLVRSHLKLNRSKVNLCENNSSSTLSRRGEIPVGNAKLRLPNSSSHFAISLRSRATPPQNSPTIEFSCSNIL</sequence>
<evidence type="ECO:0000313" key="8">
    <source>
        <dbReference type="EMBL" id="MFH4975915.1"/>
    </source>
</evidence>
<keyword evidence="4 7" id="KW-0521">NADP</keyword>
<evidence type="ECO:0000313" key="9">
    <source>
        <dbReference type="Proteomes" id="UP001608902"/>
    </source>
</evidence>
<accession>A0ABD6EHX2</accession>
<evidence type="ECO:0000256" key="6">
    <source>
        <dbReference type="ARBA" id="ARBA00023136"/>
    </source>
</evidence>
<reference evidence="8 9" key="1">
    <citation type="submission" date="2024-08" db="EMBL/GenBank/DDBJ databases">
        <title>Gnathostoma spinigerum genome.</title>
        <authorList>
            <person name="Gonzalez-Bertolin B."/>
            <person name="Monzon S."/>
            <person name="Zaballos A."/>
            <person name="Jimenez P."/>
            <person name="Dekumyoy P."/>
            <person name="Varona S."/>
            <person name="Cuesta I."/>
            <person name="Sumanam S."/>
            <person name="Adisakwattana P."/>
            <person name="Gasser R.B."/>
            <person name="Hernandez-Gonzalez A."/>
            <person name="Young N.D."/>
            <person name="Perteguer M.J."/>
        </authorList>
    </citation>
    <scope>NUCLEOTIDE SEQUENCE [LARGE SCALE GENOMIC DNA]</scope>
    <source>
        <strain evidence="8">AL3</strain>
        <tissue evidence="8">Liver</tissue>
    </source>
</reference>